<comment type="catalytic activity">
    <reaction evidence="25">
        <text>a beta-D-galactosyl-(1-&gt;3)-N-acetyl-beta-D-galactosaminyl derivative + CMP-N-acetyl-beta-neuraminate = an N-acetyl-alpha-neuraminyl-(2-&gt;3)-beta-D-galactosyl-(1-&gt;3)-N-acetyl-beta-D-galactosaminyl derivative + CMP + H(+)</text>
        <dbReference type="Rhea" id="RHEA:52380"/>
        <dbReference type="ChEBI" id="CHEBI:15378"/>
        <dbReference type="ChEBI" id="CHEBI:57812"/>
        <dbReference type="ChEBI" id="CHEBI:60377"/>
        <dbReference type="ChEBI" id="CHEBI:136588"/>
        <dbReference type="ChEBI" id="CHEBI:136589"/>
        <dbReference type="EC" id="2.4.3.2"/>
    </reaction>
    <physiologicalReaction direction="left-to-right" evidence="25">
        <dbReference type="Rhea" id="RHEA:52381"/>
    </physiologicalReaction>
</comment>
<evidence type="ECO:0000256" key="1">
    <source>
        <dbReference type="ARBA" id="ARBA00004323"/>
    </source>
</evidence>
<protein>
    <recommendedName>
        <fullName evidence="27">CMP-N-acetylneuraminate-beta-galactosamide-alpha-2,3-sialyltransferase 4</fullName>
        <ecNumber evidence="16">2.4.3.2</ecNumber>
        <ecNumber evidence="17">2.4.3.4</ecNumber>
        <ecNumber evidence="23">2.4.3.6</ecNumber>
    </recommendedName>
    <alternativeName>
        <fullName evidence="28">Alpha 2,3-sialyltransferase IV</fullName>
    </alternativeName>
    <alternativeName>
        <fullName evidence="18">Gal-beta-1,3-GalNAc-alpha-2,3-sialyltransferase</fullName>
    </alternativeName>
    <alternativeName>
        <fullName evidence="30">Gal-beta-1,4-GlcNAc-alpha-2,3-sialyltransferase</fullName>
    </alternativeName>
    <alternativeName>
        <fullName evidence="29">N-acetyllactosaminide alpha-2,3-sialyltransferase</fullName>
    </alternativeName>
    <alternativeName>
        <fullName evidence="31">ST3Gal IV</fullName>
    </alternativeName>
    <alternativeName>
        <fullName evidence="32">Sialyltransferase 4C</fullName>
    </alternativeName>
</protein>
<evidence type="ECO:0000256" key="10">
    <source>
        <dbReference type="ARBA" id="ARBA00023098"/>
    </source>
</evidence>
<dbReference type="GO" id="GO:0003836">
    <property type="term" value="F:beta-galactoside (CMP) alpha-2,3-sialyltransferase activity"/>
    <property type="evidence" value="ECO:0000318"/>
    <property type="project" value="GO_Central"/>
</dbReference>
<name>A0A6I8N4F7_ORNAN</name>
<evidence type="ECO:0000313" key="35">
    <source>
        <dbReference type="Proteomes" id="UP000002279"/>
    </source>
</evidence>
<keyword evidence="12" id="KW-1015">Disulfide bond</keyword>
<dbReference type="Ensembl" id="ENSOANT00000058417.1">
    <property type="protein sequence ID" value="ENSOANP00000035863.1"/>
    <property type="gene ID" value="ENSOANG00000050476.1"/>
</dbReference>
<evidence type="ECO:0000256" key="12">
    <source>
        <dbReference type="ARBA" id="ARBA00023157"/>
    </source>
</evidence>
<comment type="subcellular location">
    <subcellularLocation>
        <location evidence="1">Golgi apparatus membrane</location>
        <topology evidence="1">Single-pass type II membrane protein</topology>
    </subcellularLocation>
    <subcellularLocation>
        <location evidence="15">Golgi apparatus</location>
        <location evidence="15">Golgi stack membrane</location>
    </subcellularLocation>
</comment>
<evidence type="ECO:0000256" key="15">
    <source>
        <dbReference type="ARBA" id="ARBA00037859"/>
    </source>
</evidence>
<comment type="pathway">
    <text evidence="2">Protein modification; protein glycosylation.</text>
</comment>
<dbReference type="GeneTree" id="ENSGT00940000158893"/>
<evidence type="ECO:0000256" key="33">
    <source>
        <dbReference type="PIRSR" id="PIRSR005557-2"/>
    </source>
</evidence>
<dbReference type="InParanoid" id="A0A6I8N4F7"/>
<evidence type="ECO:0000256" key="23">
    <source>
        <dbReference type="ARBA" id="ARBA00049726"/>
    </source>
</evidence>
<reference evidence="34 35" key="1">
    <citation type="journal article" date="2008" name="Nature">
        <title>Genome analysis of the platypus reveals unique signatures of evolution.</title>
        <authorList>
            <person name="Warren W.C."/>
            <person name="Hillier L.W."/>
            <person name="Marshall Graves J.A."/>
            <person name="Birney E."/>
            <person name="Ponting C.P."/>
            <person name="Grutzner F."/>
            <person name="Belov K."/>
            <person name="Miller W."/>
            <person name="Clarke L."/>
            <person name="Chinwalla A.T."/>
            <person name="Yang S.P."/>
            <person name="Heger A."/>
            <person name="Locke D.P."/>
            <person name="Miethke P."/>
            <person name="Waters P.D."/>
            <person name="Veyrunes F."/>
            <person name="Fulton L."/>
            <person name="Fulton B."/>
            <person name="Graves T."/>
            <person name="Wallis J."/>
            <person name="Puente X.S."/>
            <person name="Lopez-Otin C."/>
            <person name="Ordonez G.R."/>
            <person name="Eichler E.E."/>
            <person name="Chen L."/>
            <person name="Cheng Z."/>
            <person name="Deakin J.E."/>
            <person name="Alsop A."/>
            <person name="Thompson K."/>
            <person name="Kirby P."/>
            <person name="Papenfuss A.T."/>
            <person name="Wakefield M.J."/>
            <person name="Olender T."/>
            <person name="Lancet D."/>
            <person name="Huttley G.A."/>
            <person name="Smit A.F."/>
            <person name="Pask A."/>
            <person name="Temple-Smith P."/>
            <person name="Batzer M.A."/>
            <person name="Walker J.A."/>
            <person name="Konkel M.K."/>
            <person name="Harris R.S."/>
            <person name="Whittington C.M."/>
            <person name="Wong E.S."/>
            <person name="Gemmell N.J."/>
            <person name="Buschiazzo E."/>
            <person name="Vargas Jentzsch I.M."/>
            <person name="Merkel A."/>
            <person name="Schmitz J."/>
            <person name="Zemann A."/>
            <person name="Churakov G."/>
            <person name="Kriegs J.O."/>
            <person name="Brosius J."/>
            <person name="Murchison E.P."/>
            <person name="Sachidanandam R."/>
            <person name="Smith C."/>
            <person name="Hannon G.J."/>
            <person name="Tsend-Ayush E."/>
            <person name="McMillan D."/>
            <person name="Attenborough R."/>
            <person name="Rens W."/>
            <person name="Ferguson-Smith M."/>
            <person name="Lefevre C.M."/>
            <person name="Sharp J.A."/>
            <person name="Nicholas K.R."/>
            <person name="Ray D.A."/>
            <person name="Kube M."/>
            <person name="Reinhardt R."/>
            <person name="Pringle T.H."/>
            <person name="Taylor J."/>
            <person name="Jones R.C."/>
            <person name="Nixon B."/>
            <person name="Dacheux J.L."/>
            <person name="Niwa H."/>
            <person name="Sekita Y."/>
            <person name="Huang X."/>
            <person name="Stark A."/>
            <person name="Kheradpour P."/>
            <person name="Kellis M."/>
            <person name="Flicek P."/>
            <person name="Chen Y."/>
            <person name="Webber C."/>
            <person name="Hardison R."/>
            <person name="Nelson J."/>
            <person name="Hallsworth-Pepin K."/>
            <person name="Delehaunty K."/>
            <person name="Markovic C."/>
            <person name="Minx P."/>
            <person name="Feng Y."/>
            <person name="Kremitzki C."/>
            <person name="Mitreva M."/>
            <person name="Glasscock J."/>
            <person name="Wylie T."/>
            <person name="Wohldmann P."/>
            <person name="Thiru P."/>
            <person name="Nhan M.N."/>
            <person name="Pohl C.S."/>
            <person name="Smith S.M."/>
            <person name="Hou S."/>
            <person name="Nefedov M."/>
            <person name="de Jong P.J."/>
            <person name="Renfree M.B."/>
            <person name="Mardis E.R."/>
            <person name="Wilson R.K."/>
        </authorList>
    </citation>
    <scope>NUCLEOTIDE SEQUENCE [LARGE SCALE GENOMIC DNA]</scope>
    <source>
        <strain evidence="34 35">Glennie</strain>
    </source>
</reference>
<evidence type="ECO:0000256" key="6">
    <source>
        <dbReference type="ARBA" id="ARBA00022692"/>
    </source>
</evidence>
<feature type="disulfide bond" evidence="33">
    <location>
        <begin position="94"/>
        <end position="243"/>
    </location>
</feature>
<evidence type="ECO:0000256" key="19">
    <source>
        <dbReference type="ARBA" id="ARBA00043673"/>
    </source>
</evidence>
<organism evidence="34 35">
    <name type="scientific">Ornithorhynchus anatinus</name>
    <name type="common">Duckbill platypus</name>
    <dbReference type="NCBI Taxonomy" id="9258"/>
    <lineage>
        <taxon>Eukaryota</taxon>
        <taxon>Metazoa</taxon>
        <taxon>Chordata</taxon>
        <taxon>Craniata</taxon>
        <taxon>Vertebrata</taxon>
        <taxon>Euteleostomi</taxon>
        <taxon>Mammalia</taxon>
        <taxon>Monotremata</taxon>
        <taxon>Ornithorhynchidae</taxon>
        <taxon>Ornithorhynchus</taxon>
    </lineage>
</organism>
<evidence type="ECO:0000256" key="30">
    <source>
        <dbReference type="ARBA" id="ARBA00076532"/>
    </source>
</evidence>
<gene>
    <name evidence="34" type="primary">LOC114805655</name>
</gene>
<dbReference type="EC" id="2.4.3.2" evidence="16"/>
<dbReference type="GO" id="GO:0047288">
    <property type="term" value="F:beta-D-galactosyl-(1-&gt;3)-N-acetyl-beta-D-galactosaminide alpha-2,3- sialyltransferase"/>
    <property type="evidence" value="ECO:0000318"/>
    <property type="project" value="GO_Central"/>
</dbReference>
<dbReference type="FunFam" id="3.90.1480.20:FF:000005">
    <property type="entry name" value="ST3 beta-galactoside alpha-2,3-sialyltransferase 4"/>
    <property type="match status" value="1"/>
</dbReference>
<keyword evidence="10" id="KW-0443">Lipid metabolism</keyword>
<accession>A0A6I8N4F7</accession>
<comment type="catalytic activity">
    <reaction evidence="24">
        <text>a neolactoside nLc4Cer + CMP-N-acetyl-beta-neuraminate = a neolactoside IV(3)-alpha-NeuAc-nLc4Cer + CMP + H(+)</text>
        <dbReference type="Rhea" id="RHEA:65432"/>
        <dbReference type="ChEBI" id="CHEBI:15378"/>
        <dbReference type="ChEBI" id="CHEBI:57812"/>
        <dbReference type="ChEBI" id="CHEBI:60377"/>
        <dbReference type="ChEBI" id="CHEBI:90376"/>
        <dbReference type="ChEBI" id="CHEBI:90390"/>
    </reaction>
    <physiologicalReaction direction="left-to-right" evidence="24">
        <dbReference type="Rhea" id="RHEA:65433"/>
    </physiologicalReaction>
</comment>
<evidence type="ECO:0000256" key="4">
    <source>
        <dbReference type="ARBA" id="ARBA00022676"/>
    </source>
</evidence>
<dbReference type="GO" id="GO:0000139">
    <property type="term" value="C:Golgi membrane"/>
    <property type="evidence" value="ECO:0007669"/>
    <property type="project" value="UniProtKB-SubCell"/>
</dbReference>
<evidence type="ECO:0000256" key="31">
    <source>
        <dbReference type="ARBA" id="ARBA00081234"/>
    </source>
</evidence>
<keyword evidence="35" id="KW-1185">Reference proteome</keyword>
<dbReference type="InterPro" id="IPR038578">
    <property type="entry name" value="GT29-like_sf"/>
</dbReference>
<evidence type="ECO:0000256" key="24">
    <source>
        <dbReference type="ARBA" id="ARBA00051076"/>
    </source>
</evidence>
<comment type="catalytic activity">
    <reaction evidence="19">
        <text>a ganglioside GA1 (d18:1(4E)) + CMP-N-acetyl-beta-neuraminate = a ganglioside GM1b (d18:1(4E)) + CMP + H(+)</text>
        <dbReference type="Rhea" id="RHEA:47560"/>
        <dbReference type="ChEBI" id="CHEBI:15378"/>
        <dbReference type="ChEBI" id="CHEBI:27938"/>
        <dbReference type="ChEBI" id="CHEBI:57812"/>
        <dbReference type="ChEBI" id="CHEBI:60377"/>
        <dbReference type="ChEBI" id="CHEBI:78568"/>
    </reaction>
    <physiologicalReaction direction="left-to-right" evidence="19">
        <dbReference type="Rhea" id="RHEA:47561"/>
    </physiologicalReaction>
</comment>
<evidence type="ECO:0000256" key="11">
    <source>
        <dbReference type="ARBA" id="ARBA00023136"/>
    </source>
</evidence>
<dbReference type="InterPro" id="IPR001675">
    <property type="entry name" value="Glyco_trans_29"/>
</dbReference>
<evidence type="ECO:0000256" key="8">
    <source>
        <dbReference type="ARBA" id="ARBA00022989"/>
    </source>
</evidence>
<evidence type="ECO:0000256" key="25">
    <source>
        <dbReference type="ARBA" id="ARBA00051975"/>
    </source>
</evidence>
<dbReference type="Proteomes" id="UP000002279">
    <property type="component" value="Chromosome 2"/>
</dbReference>
<evidence type="ECO:0000256" key="9">
    <source>
        <dbReference type="ARBA" id="ARBA00023034"/>
    </source>
</evidence>
<evidence type="ECO:0000313" key="34">
    <source>
        <dbReference type="Ensembl" id="ENSOANP00000035863.1"/>
    </source>
</evidence>
<comment type="catalytic activity">
    <reaction evidence="22">
        <text>a beta-D-galactosyl-(1-&gt;4)-N-acetyl-beta-D-glucosaminyl derivative + CMP-N-acetyl-beta-neuraminate = an N-acetyl-alpha-neuraminyl-(2-&gt;3)-beta-D-galactosyl-(1-&gt;4)-N-acetyl-beta-D-glucosaminyl derivative + CMP + H(+)</text>
        <dbReference type="Rhea" id="RHEA:52316"/>
        <dbReference type="ChEBI" id="CHEBI:15378"/>
        <dbReference type="ChEBI" id="CHEBI:57812"/>
        <dbReference type="ChEBI" id="CHEBI:60377"/>
        <dbReference type="ChEBI" id="CHEBI:133507"/>
        <dbReference type="ChEBI" id="CHEBI:136545"/>
        <dbReference type="EC" id="2.4.3.6"/>
    </reaction>
    <physiologicalReaction direction="left-to-right" evidence="22">
        <dbReference type="Rhea" id="RHEA:52317"/>
    </physiologicalReaction>
</comment>
<dbReference type="InterPro" id="IPR051142">
    <property type="entry name" value="Glycosyltransferase_29"/>
</dbReference>
<proteinExistence type="inferred from homology"/>
<dbReference type="GO" id="GO:0008118">
    <property type="term" value="F:N-acetyllactosaminide alpha-2,3-sialyltransferase activity"/>
    <property type="evidence" value="ECO:0007669"/>
    <property type="project" value="UniProtKB-EC"/>
</dbReference>
<dbReference type="PANTHER" id="PTHR13713">
    <property type="entry name" value="SIALYLTRANSFERASE"/>
    <property type="match status" value="1"/>
</dbReference>
<comment type="catalytic activity">
    <reaction evidence="20">
        <text>a ganglioside GM1 (d18:1(4E)) + CMP-N-acetyl-beta-neuraminate = a ganglioside GD1a (d18:1(4E)) + CMP + H(+)</text>
        <dbReference type="Rhea" id="RHEA:18021"/>
        <dbReference type="ChEBI" id="CHEBI:15378"/>
        <dbReference type="ChEBI" id="CHEBI:57812"/>
        <dbReference type="ChEBI" id="CHEBI:60377"/>
        <dbReference type="ChEBI" id="CHEBI:77709"/>
        <dbReference type="ChEBI" id="CHEBI:78445"/>
        <dbReference type="EC" id="2.4.3.2"/>
    </reaction>
    <physiologicalReaction direction="left-to-right" evidence="20">
        <dbReference type="Rhea" id="RHEA:18022"/>
    </physiologicalReaction>
</comment>
<keyword evidence="5" id="KW-0808">Transferase</keyword>
<comment type="catalytic activity">
    <reaction evidence="14">
        <text>a beta-D-galactosyl-(1-&gt;3)-N-acetyl-alpha-D-galactosaminyl derivative + CMP-N-acetyl-beta-neuraminate = an N-acetyl-alpha-neuraminyl-(2-&gt;3)-beta-D-galactosyl-(1-&gt;3)-N-acetyl-alpha-D-galactosaminyl derivative + CMP + H(+)</text>
        <dbReference type="Rhea" id="RHEA:21616"/>
        <dbReference type="ChEBI" id="CHEBI:15378"/>
        <dbReference type="ChEBI" id="CHEBI:57812"/>
        <dbReference type="ChEBI" id="CHEBI:60377"/>
        <dbReference type="ChEBI" id="CHEBI:133470"/>
        <dbReference type="ChEBI" id="CHEBI:139596"/>
        <dbReference type="EC" id="2.4.3.4"/>
    </reaction>
    <physiologicalReaction direction="left-to-right" evidence="14">
        <dbReference type="Rhea" id="RHEA:21617"/>
    </physiologicalReaction>
</comment>
<reference evidence="34" key="3">
    <citation type="submission" date="2025-09" db="UniProtKB">
        <authorList>
            <consortium name="Ensembl"/>
        </authorList>
    </citation>
    <scope>IDENTIFICATION</scope>
    <source>
        <strain evidence="34">Glennie</strain>
    </source>
</reference>
<dbReference type="InterPro" id="IPR012163">
    <property type="entry name" value="Sialyl_trans"/>
</dbReference>
<evidence type="ECO:0000256" key="14">
    <source>
        <dbReference type="ARBA" id="ARBA00036292"/>
    </source>
</evidence>
<keyword evidence="13" id="KW-0325">Glycoprotein</keyword>
<evidence type="ECO:0000256" key="29">
    <source>
        <dbReference type="ARBA" id="ARBA00076295"/>
    </source>
</evidence>
<evidence type="ECO:0000256" key="7">
    <source>
        <dbReference type="ARBA" id="ARBA00022968"/>
    </source>
</evidence>
<dbReference type="OMA" id="HPRENNA"/>
<evidence type="ECO:0000256" key="13">
    <source>
        <dbReference type="ARBA" id="ARBA00023180"/>
    </source>
</evidence>
<keyword evidence="4" id="KW-0328">Glycosyltransferase</keyword>
<keyword evidence="11" id="KW-0472">Membrane</keyword>
<evidence type="ECO:0000256" key="21">
    <source>
        <dbReference type="ARBA" id="ARBA00048162"/>
    </source>
</evidence>
<evidence type="ECO:0000256" key="32">
    <source>
        <dbReference type="ARBA" id="ARBA00082801"/>
    </source>
</evidence>
<comment type="catalytic activity">
    <reaction evidence="21">
        <text>a neolactoside nLc4Cer(d18:1(4E)) + CMP-N-acetyl-beta-neuraminate = a neolactoside IV(3)-alpha-NeuAc-nLc4Cer(d18:1(4E)) + CMP + H(+)</text>
        <dbReference type="Rhea" id="RHEA:18913"/>
        <dbReference type="ChEBI" id="CHEBI:15378"/>
        <dbReference type="ChEBI" id="CHEBI:17006"/>
        <dbReference type="ChEBI" id="CHEBI:57812"/>
        <dbReference type="ChEBI" id="CHEBI:58665"/>
        <dbReference type="ChEBI" id="CHEBI:60377"/>
        <dbReference type="EC" id="2.4.3.6"/>
    </reaction>
    <physiologicalReaction direction="left-to-right" evidence="21">
        <dbReference type="Rhea" id="RHEA:18914"/>
    </physiologicalReaction>
</comment>
<keyword evidence="6" id="KW-0812">Transmembrane</keyword>
<evidence type="ECO:0000256" key="17">
    <source>
        <dbReference type="ARBA" id="ARBA00039107"/>
    </source>
</evidence>
<evidence type="ECO:0000256" key="16">
    <source>
        <dbReference type="ARBA" id="ARBA00039106"/>
    </source>
</evidence>
<dbReference type="GO" id="GO:0009247">
    <property type="term" value="P:glycolipid biosynthetic process"/>
    <property type="evidence" value="ECO:0000318"/>
    <property type="project" value="GO_Central"/>
</dbReference>
<evidence type="ECO:0000256" key="26">
    <source>
        <dbReference type="ARBA" id="ARBA00052660"/>
    </source>
</evidence>
<keyword evidence="9" id="KW-0333">Golgi apparatus</keyword>
<evidence type="ECO:0000256" key="27">
    <source>
        <dbReference type="ARBA" id="ARBA00072813"/>
    </source>
</evidence>
<dbReference type="PIRSF" id="PIRSF005557">
    <property type="entry name" value="Sialyl_trans"/>
    <property type="match status" value="1"/>
</dbReference>
<dbReference type="AlphaFoldDB" id="A0A6I8N4F7"/>
<evidence type="ECO:0000256" key="28">
    <source>
        <dbReference type="ARBA" id="ARBA00075868"/>
    </source>
</evidence>
<evidence type="ECO:0000256" key="20">
    <source>
        <dbReference type="ARBA" id="ARBA00043773"/>
    </source>
</evidence>
<dbReference type="Gene3D" id="3.90.1480.20">
    <property type="entry name" value="Glycosyl transferase family 29"/>
    <property type="match status" value="1"/>
</dbReference>
<keyword evidence="7" id="KW-0735">Signal-anchor</keyword>
<sequence>MTSSPRFLLPIREEQPDKACVQGEAGRKAAEIIGNYSQDEPVFLRLKDYFWSKKPSMYQLPYGTKGSENLLLQALALINSALPESLQSLKCHRCVVVGSGNRLIDSHLGDAIDEYDVVLRLNNAPVYGYERDVGSKTTMRLFYPESAFFHPRENNADTLLVLVPFKAADFQWVTITLADKKRVYRGFWKRPPIIWKSNPEYVRILNPFFMSMTATRLLGLPNKPSQKKPTTGLVAITLALHLCDMVHIAGFGYPDTSNKNQSIHYYEKVMLKAMRPSGHNISQEALAIKRLLDIKAIKNLTYF</sequence>
<evidence type="ECO:0000256" key="18">
    <source>
        <dbReference type="ARBA" id="ARBA00042448"/>
    </source>
</evidence>
<evidence type="ECO:0000256" key="5">
    <source>
        <dbReference type="ARBA" id="ARBA00022679"/>
    </source>
</evidence>
<dbReference type="Pfam" id="PF00777">
    <property type="entry name" value="Glyco_transf_29"/>
    <property type="match status" value="1"/>
</dbReference>
<dbReference type="EC" id="2.4.3.6" evidence="23"/>
<evidence type="ECO:0000256" key="3">
    <source>
        <dbReference type="ARBA" id="ARBA00006003"/>
    </source>
</evidence>
<evidence type="ECO:0000256" key="22">
    <source>
        <dbReference type="ARBA" id="ARBA00049294"/>
    </source>
</evidence>
<dbReference type="EC" id="2.4.3.4" evidence="17"/>
<dbReference type="GO" id="GO:0032580">
    <property type="term" value="C:Golgi cisterna membrane"/>
    <property type="evidence" value="ECO:0007669"/>
    <property type="project" value="UniProtKB-SubCell"/>
</dbReference>
<dbReference type="PANTHER" id="PTHR13713:SF57">
    <property type="entry name" value="CMP-N-ACETYLNEURAMINATE-BETA-GALACTOSAMIDE-ALPHA-2,3-SIALYLTRANSFERASE 4"/>
    <property type="match status" value="1"/>
</dbReference>
<keyword evidence="8" id="KW-1133">Transmembrane helix</keyword>
<evidence type="ECO:0000256" key="2">
    <source>
        <dbReference type="ARBA" id="ARBA00004922"/>
    </source>
</evidence>
<reference evidence="34" key="2">
    <citation type="submission" date="2025-08" db="UniProtKB">
        <authorList>
            <consortium name="Ensembl"/>
        </authorList>
    </citation>
    <scope>IDENTIFICATION</scope>
    <source>
        <strain evidence="34">Glennie</strain>
    </source>
</reference>
<comment type="similarity">
    <text evidence="3">Belongs to the glycosyltransferase 29 family.</text>
</comment>
<comment type="catalytic activity">
    <reaction evidence="26">
        <text>a ganglioside GT1c (d18:1(4E)) + CMP-N-acetyl-beta-neuraminate = a ganglioside GQ1c (d18:1(4E)) + CMP + H(+)</text>
        <dbReference type="Rhea" id="RHEA:47588"/>
        <dbReference type="ChEBI" id="CHEBI:15378"/>
        <dbReference type="ChEBI" id="CHEBI:57812"/>
        <dbReference type="ChEBI" id="CHEBI:60377"/>
        <dbReference type="ChEBI" id="CHEBI:87789"/>
        <dbReference type="ChEBI" id="CHEBI:87791"/>
    </reaction>
    <physiologicalReaction direction="left-to-right" evidence="26">
        <dbReference type="Rhea" id="RHEA:47589"/>
    </physiologicalReaction>
</comment>